<dbReference type="InterPro" id="IPR003439">
    <property type="entry name" value="ABC_transporter-like_ATP-bd"/>
</dbReference>
<keyword evidence="4 7" id="KW-0067">ATP-binding</keyword>
<sequence>MAVAADEGMAIVTRGLRKTYRTVRGTRVAVQGLDLDVPAGGVHGFLGPNGSGKTTTIRMLLGLSPADSGTMHIFGTPVPQHLPEVVDRVGAIVESPKFFPTFSAQRNLELLAEAIGTPRERVGEVLEEVGLGARAKDTFRSFSLGMKQRLAIAATLLKSPDLLIFDEPTNGLDPAGISEIRHTMRRLADEGRTVLVSSHILSEVEQIADTVSIIGRGRVLAQGSVAALIGAGGETVEVGVRHPGAAVRILRDAGFAAEWLARPQGADAAAALDAAAHHASEDADTGLLTVTGAQPAEISRTLGERGLWVERLVPSRRGLEQIFLELTQGEGLPVPHPDYPDGHGIPPAPGARDTTTGEQQGGAR</sequence>
<dbReference type="EMBL" id="BMEM01000001">
    <property type="protein sequence ID" value="GGF44929.1"/>
    <property type="molecule type" value="Genomic_DNA"/>
</dbReference>
<dbReference type="SUPFAM" id="SSF52540">
    <property type="entry name" value="P-loop containing nucleoside triphosphate hydrolases"/>
    <property type="match status" value="1"/>
</dbReference>
<evidence type="ECO:0000313" key="7">
    <source>
        <dbReference type="EMBL" id="GGF44929.1"/>
    </source>
</evidence>
<dbReference type="SMART" id="SM00382">
    <property type="entry name" value="AAA"/>
    <property type="match status" value="1"/>
</dbReference>
<protein>
    <submittedName>
        <fullName evidence="7">Multidrug ABC transporter ATP-binding protein</fullName>
    </submittedName>
</protein>
<dbReference type="GO" id="GO:0016887">
    <property type="term" value="F:ATP hydrolysis activity"/>
    <property type="evidence" value="ECO:0007669"/>
    <property type="project" value="InterPro"/>
</dbReference>
<dbReference type="PANTHER" id="PTHR43335:SF4">
    <property type="entry name" value="ABC TRANSPORTER, ATP-BINDING PROTEIN"/>
    <property type="match status" value="1"/>
</dbReference>
<feature type="region of interest" description="Disordered" evidence="5">
    <location>
        <begin position="330"/>
        <end position="364"/>
    </location>
</feature>
<comment type="similarity">
    <text evidence="1">Belongs to the ABC transporter superfamily.</text>
</comment>
<dbReference type="GO" id="GO:0005524">
    <property type="term" value="F:ATP binding"/>
    <property type="evidence" value="ECO:0007669"/>
    <property type="project" value="UniProtKB-KW"/>
</dbReference>
<dbReference type="Pfam" id="PF00005">
    <property type="entry name" value="ABC_tran"/>
    <property type="match status" value="1"/>
</dbReference>
<evidence type="ECO:0000256" key="2">
    <source>
        <dbReference type="ARBA" id="ARBA00022448"/>
    </source>
</evidence>
<evidence type="ECO:0000313" key="8">
    <source>
        <dbReference type="Proteomes" id="UP000605670"/>
    </source>
</evidence>
<organism evidence="7 8">
    <name type="scientific">Ornithinimicrobium tianjinense</name>
    <dbReference type="NCBI Taxonomy" id="1195761"/>
    <lineage>
        <taxon>Bacteria</taxon>
        <taxon>Bacillati</taxon>
        <taxon>Actinomycetota</taxon>
        <taxon>Actinomycetes</taxon>
        <taxon>Micrococcales</taxon>
        <taxon>Ornithinimicrobiaceae</taxon>
        <taxon>Ornithinimicrobium</taxon>
    </lineage>
</organism>
<dbReference type="Proteomes" id="UP000605670">
    <property type="component" value="Unassembled WGS sequence"/>
</dbReference>
<evidence type="ECO:0000256" key="3">
    <source>
        <dbReference type="ARBA" id="ARBA00022741"/>
    </source>
</evidence>
<keyword evidence="8" id="KW-1185">Reference proteome</keyword>
<keyword evidence="3" id="KW-0547">Nucleotide-binding</keyword>
<evidence type="ECO:0000259" key="6">
    <source>
        <dbReference type="PROSITE" id="PS50893"/>
    </source>
</evidence>
<comment type="caution">
    <text evidence="7">The sequence shown here is derived from an EMBL/GenBank/DDBJ whole genome shotgun (WGS) entry which is preliminary data.</text>
</comment>
<gene>
    <name evidence="7" type="ORF">GCM10011366_10800</name>
</gene>
<dbReference type="PROSITE" id="PS50893">
    <property type="entry name" value="ABC_TRANSPORTER_2"/>
    <property type="match status" value="1"/>
</dbReference>
<name>A0A917BH05_9MICO</name>
<accession>A0A917BH05</accession>
<reference evidence="7" key="1">
    <citation type="journal article" date="2014" name="Int. J. Syst. Evol. Microbiol.">
        <title>Complete genome sequence of Corynebacterium casei LMG S-19264T (=DSM 44701T), isolated from a smear-ripened cheese.</title>
        <authorList>
            <consortium name="US DOE Joint Genome Institute (JGI-PGF)"/>
            <person name="Walter F."/>
            <person name="Albersmeier A."/>
            <person name="Kalinowski J."/>
            <person name="Ruckert C."/>
        </authorList>
    </citation>
    <scope>NUCLEOTIDE SEQUENCE</scope>
    <source>
        <strain evidence="7">CGMCC 1.12160</strain>
    </source>
</reference>
<reference evidence="7" key="2">
    <citation type="submission" date="2020-09" db="EMBL/GenBank/DDBJ databases">
        <authorList>
            <person name="Sun Q."/>
            <person name="Zhou Y."/>
        </authorList>
    </citation>
    <scope>NUCLEOTIDE SEQUENCE</scope>
    <source>
        <strain evidence="7">CGMCC 1.12160</strain>
    </source>
</reference>
<dbReference type="InterPro" id="IPR017871">
    <property type="entry name" value="ABC_transporter-like_CS"/>
</dbReference>
<dbReference type="AlphaFoldDB" id="A0A917BH05"/>
<evidence type="ECO:0000256" key="4">
    <source>
        <dbReference type="ARBA" id="ARBA00022840"/>
    </source>
</evidence>
<keyword evidence="2" id="KW-0813">Transport</keyword>
<dbReference type="PROSITE" id="PS00211">
    <property type="entry name" value="ABC_TRANSPORTER_1"/>
    <property type="match status" value="1"/>
</dbReference>
<feature type="domain" description="ABC transporter" evidence="6">
    <location>
        <begin position="11"/>
        <end position="241"/>
    </location>
</feature>
<dbReference type="PANTHER" id="PTHR43335">
    <property type="entry name" value="ABC TRANSPORTER, ATP-BINDING PROTEIN"/>
    <property type="match status" value="1"/>
</dbReference>
<evidence type="ECO:0000256" key="5">
    <source>
        <dbReference type="SAM" id="MobiDB-lite"/>
    </source>
</evidence>
<dbReference type="Gene3D" id="3.40.50.300">
    <property type="entry name" value="P-loop containing nucleotide triphosphate hydrolases"/>
    <property type="match status" value="1"/>
</dbReference>
<dbReference type="InterPro" id="IPR003593">
    <property type="entry name" value="AAA+_ATPase"/>
</dbReference>
<proteinExistence type="inferred from homology"/>
<evidence type="ECO:0000256" key="1">
    <source>
        <dbReference type="ARBA" id="ARBA00005417"/>
    </source>
</evidence>
<dbReference type="InterPro" id="IPR027417">
    <property type="entry name" value="P-loop_NTPase"/>
</dbReference>